<dbReference type="GO" id="GO:0006891">
    <property type="term" value="P:intra-Golgi vesicle-mediated transport"/>
    <property type="evidence" value="ECO:0007669"/>
    <property type="project" value="TreeGrafter"/>
</dbReference>
<accession>A0AAN7YI05</accession>
<keyword evidence="7" id="KW-0472">Membrane</keyword>
<keyword evidence="5" id="KW-0653">Protein transport</keyword>
<keyword evidence="6" id="KW-0333">Golgi apparatus</keyword>
<proteinExistence type="inferred from homology"/>
<dbReference type="GO" id="GO:0017119">
    <property type="term" value="C:Golgi transport complex"/>
    <property type="evidence" value="ECO:0007669"/>
    <property type="project" value="TreeGrafter"/>
</dbReference>
<evidence type="ECO:0000256" key="7">
    <source>
        <dbReference type="ARBA" id="ARBA00023136"/>
    </source>
</evidence>
<dbReference type="InterPro" id="IPR009316">
    <property type="entry name" value="COG2"/>
</dbReference>
<evidence type="ECO:0000256" key="8">
    <source>
        <dbReference type="ARBA" id="ARBA00031344"/>
    </source>
</evidence>
<dbReference type="Proteomes" id="UP001309876">
    <property type="component" value="Unassembled WGS sequence"/>
</dbReference>
<dbReference type="AlphaFoldDB" id="A0AAN7YI05"/>
<name>A0AAN7YI05_9EURO</name>
<evidence type="ECO:0000256" key="4">
    <source>
        <dbReference type="ARBA" id="ARBA00022448"/>
    </source>
</evidence>
<evidence type="ECO:0000256" key="5">
    <source>
        <dbReference type="ARBA" id="ARBA00022927"/>
    </source>
</evidence>
<comment type="caution">
    <text evidence="12">The sequence shown here is derived from an EMBL/GenBank/DDBJ whole genome shotgun (WGS) entry which is preliminary data.</text>
</comment>
<comment type="similarity">
    <text evidence="2">Belongs to the COG2 family.</text>
</comment>
<keyword evidence="13" id="KW-1185">Reference proteome</keyword>
<evidence type="ECO:0000313" key="13">
    <source>
        <dbReference type="Proteomes" id="UP001309876"/>
    </source>
</evidence>
<feature type="compositionally biased region" description="Acidic residues" evidence="10">
    <location>
        <begin position="8"/>
        <end position="18"/>
    </location>
</feature>
<keyword evidence="9" id="KW-0175">Coiled coil</keyword>
<sequence length="290" mass="32930">MSKIDSYFGDDSDADSDNYDPSSTALPFPKPLDRSAFLVPTFNAADFLSSLTSRFQTLEDLQTELQDLLKSLNKELVDLVNDNYTDFLSLGEKLRGGEEKIAEVRVGLLGFQRDVTGVRNLVDERSKDIRALLERKRSLRRDIRTGRTLLEIDERLEGLEVRLDVSRPVGEPPFVLVNGQTEAEDEYVGSFRGWTDEWTKEEDAEFSDEDEGHSDAVVPPRLNRNLQQLQVIQALSSRCGDQHPFVLAQHDRMAQIRDLLRKDLESAILSHTDVKAKQKLIQIRAQLDGQ</sequence>
<keyword evidence="4" id="KW-0813">Transport</keyword>
<evidence type="ECO:0000256" key="3">
    <source>
        <dbReference type="ARBA" id="ARBA00020977"/>
    </source>
</evidence>
<dbReference type="InterPro" id="IPR024602">
    <property type="entry name" value="COG_su2_N"/>
</dbReference>
<dbReference type="PANTHER" id="PTHR12961">
    <property type="entry name" value="CONSERVED OLIGOMERIC GOLGI COMPLEX COMPONENT 2"/>
    <property type="match status" value="1"/>
</dbReference>
<feature type="region of interest" description="Disordered" evidence="10">
    <location>
        <begin position="1"/>
        <end position="26"/>
    </location>
</feature>
<evidence type="ECO:0000256" key="10">
    <source>
        <dbReference type="SAM" id="MobiDB-lite"/>
    </source>
</evidence>
<dbReference type="GO" id="GO:0000139">
    <property type="term" value="C:Golgi membrane"/>
    <property type="evidence" value="ECO:0007669"/>
    <property type="project" value="UniProtKB-SubCell"/>
</dbReference>
<dbReference type="PANTHER" id="PTHR12961:SF0">
    <property type="entry name" value="CONSERVED OLIGOMERIC GOLGI COMPLEX SUBUNIT 2"/>
    <property type="match status" value="1"/>
</dbReference>
<dbReference type="GO" id="GO:0007030">
    <property type="term" value="P:Golgi organization"/>
    <property type="evidence" value="ECO:0007669"/>
    <property type="project" value="InterPro"/>
</dbReference>
<comment type="subcellular location">
    <subcellularLocation>
        <location evidence="1">Golgi apparatus membrane</location>
        <topology evidence="1">Peripheral membrane protein</topology>
    </subcellularLocation>
</comment>
<feature type="coiled-coil region" evidence="9">
    <location>
        <begin position="55"/>
        <end position="82"/>
    </location>
</feature>
<evidence type="ECO:0000259" key="11">
    <source>
        <dbReference type="Pfam" id="PF06148"/>
    </source>
</evidence>
<evidence type="ECO:0000256" key="6">
    <source>
        <dbReference type="ARBA" id="ARBA00023034"/>
    </source>
</evidence>
<protein>
    <recommendedName>
        <fullName evidence="3">Conserved oligomeric Golgi complex subunit 2</fullName>
    </recommendedName>
    <alternativeName>
        <fullName evidence="8">Component of oligomeric Golgi complex 2</fullName>
    </alternativeName>
</protein>
<dbReference type="EMBL" id="JAVRRJ010000002">
    <property type="protein sequence ID" value="KAK5088201.1"/>
    <property type="molecule type" value="Genomic_DNA"/>
</dbReference>
<feature type="domain" description="Conserved oligomeric Golgi complex subunit 2 N-terminal" evidence="11">
    <location>
        <begin position="31"/>
        <end position="105"/>
    </location>
</feature>
<evidence type="ECO:0000313" key="12">
    <source>
        <dbReference type="EMBL" id="KAK5088201.1"/>
    </source>
</evidence>
<evidence type="ECO:0000256" key="2">
    <source>
        <dbReference type="ARBA" id="ARBA00007603"/>
    </source>
</evidence>
<reference evidence="12 13" key="1">
    <citation type="submission" date="2023-08" db="EMBL/GenBank/DDBJ databases">
        <title>Black Yeasts Isolated from many extreme environments.</title>
        <authorList>
            <person name="Coleine C."/>
            <person name="Stajich J.E."/>
            <person name="Selbmann L."/>
        </authorList>
    </citation>
    <scope>NUCLEOTIDE SEQUENCE [LARGE SCALE GENOMIC DNA]</scope>
    <source>
        <strain evidence="12 13">CCFEE 5910</strain>
    </source>
</reference>
<dbReference type="Pfam" id="PF06148">
    <property type="entry name" value="COG2_N"/>
    <property type="match status" value="1"/>
</dbReference>
<gene>
    <name evidence="12" type="ORF">LTR05_002418</name>
</gene>
<evidence type="ECO:0000256" key="9">
    <source>
        <dbReference type="SAM" id="Coils"/>
    </source>
</evidence>
<dbReference type="GO" id="GO:0015031">
    <property type="term" value="P:protein transport"/>
    <property type="evidence" value="ECO:0007669"/>
    <property type="project" value="UniProtKB-KW"/>
</dbReference>
<organism evidence="12 13">
    <name type="scientific">Lithohypha guttulata</name>
    <dbReference type="NCBI Taxonomy" id="1690604"/>
    <lineage>
        <taxon>Eukaryota</taxon>
        <taxon>Fungi</taxon>
        <taxon>Dikarya</taxon>
        <taxon>Ascomycota</taxon>
        <taxon>Pezizomycotina</taxon>
        <taxon>Eurotiomycetes</taxon>
        <taxon>Chaetothyriomycetidae</taxon>
        <taxon>Chaetothyriales</taxon>
        <taxon>Trichomeriaceae</taxon>
        <taxon>Lithohypha</taxon>
    </lineage>
</organism>
<evidence type="ECO:0000256" key="1">
    <source>
        <dbReference type="ARBA" id="ARBA00004395"/>
    </source>
</evidence>